<proteinExistence type="predicted"/>
<dbReference type="OrthoDB" id="1938945at2759"/>
<dbReference type="AlphaFoldDB" id="A0A8X7YS17"/>
<evidence type="ECO:0000313" key="3">
    <source>
        <dbReference type="Proteomes" id="UP000886885"/>
    </source>
</evidence>
<accession>A0A8X7YS17</accession>
<dbReference type="Proteomes" id="UP000886885">
    <property type="component" value="Chromosome 11D"/>
</dbReference>
<gene>
    <name evidence="2" type="ORF">POTOM_040899</name>
</gene>
<sequence length="199" mass="22217">MTKIKDPSKSLCFYLLVRIQFGQVIDFYGFLCEQVISWSDKICTRNSDETVRVWGYQSGQVKSNIFKRGSDFPATSERASNYRSTDKPIKMDDGHSGELLIKKFSSSRASSRGLADRSPSSSLERRYASKTGVRQSLDIEESTRRSGSICARDLSSAEDRQGQDLPLVKPLANESTLADSSFYNGTNQNNSAFSLLFCS</sequence>
<protein>
    <submittedName>
        <fullName evidence="2">Uncharacterized protein</fullName>
    </submittedName>
</protein>
<name>A0A8X7YS17_POPTO</name>
<evidence type="ECO:0000313" key="2">
    <source>
        <dbReference type="EMBL" id="KAG6755085.1"/>
    </source>
</evidence>
<evidence type="ECO:0000256" key="1">
    <source>
        <dbReference type="SAM" id="MobiDB-lite"/>
    </source>
</evidence>
<comment type="caution">
    <text evidence="2">The sequence shown here is derived from an EMBL/GenBank/DDBJ whole genome shotgun (WGS) entry which is preliminary data.</text>
</comment>
<organism evidence="2 3">
    <name type="scientific">Populus tomentosa</name>
    <name type="common">Chinese white poplar</name>
    <dbReference type="NCBI Taxonomy" id="118781"/>
    <lineage>
        <taxon>Eukaryota</taxon>
        <taxon>Viridiplantae</taxon>
        <taxon>Streptophyta</taxon>
        <taxon>Embryophyta</taxon>
        <taxon>Tracheophyta</taxon>
        <taxon>Spermatophyta</taxon>
        <taxon>Magnoliopsida</taxon>
        <taxon>eudicotyledons</taxon>
        <taxon>Gunneridae</taxon>
        <taxon>Pentapetalae</taxon>
        <taxon>rosids</taxon>
        <taxon>fabids</taxon>
        <taxon>Malpighiales</taxon>
        <taxon>Salicaceae</taxon>
        <taxon>Saliceae</taxon>
        <taxon>Populus</taxon>
    </lineage>
</organism>
<dbReference type="EMBL" id="JAAWWB010000022">
    <property type="protein sequence ID" value="KAG6755085.1"/>
    <property type="molecule type" value="Genomic_DNA"/>
</dbReference>
<feature type="region of interest" description="Disordered" evidence="1">
    <location>
        <begin position="72"/>
        <end position="94"/>
    </location>
</feature>
<reference evidence="2" key="1">
    <citation type="journal article" date="2020" name="bioRxiv">
        <title>Hybrid origin of Populus tomentosa Carr. identified through genome sequencing and phylogenomic analysis.</title>
        <authorList>
            <person name="An X."/>
            <person name="Gao K."/>
            <person name="Chen Z."/>
            <person name="Li J."/>
            <person name="Yang X."/>
            <person name="Yang X."/>
            <person name="Zhou J."/>
            <person name="Guo T."/>
            <person name="Zhao T."/>
            <person name="Huang S."/>
            <person name="Miao D."/>
            <person name="Khan W.U."/>
            <person name="Rao P."/>
            <person name="Ye M."/>
            <person name="Lei B."/>
            <person name="Liao W."/>
            <person name="Wang J."/>
            <person name="Ji L."/>
            <person name="Li Y."/>
            <person name="Guo B."/>
            <person name="Mustafa N.S."/>
            <person name="Li S."/>
            <person name="Yun Q."/>
            <person name="Keller S.R."/>
            <person name="Mao J."/>
            <person name="Zhang R."/>
            <person name="Strauss S.H."/>
        </authorList>
    </citation>
    <scope>NUCLEOTIDE SEQUENCE</scope>
    <source>
        <strain evidence="2">GM15</strain>
        <tissue evidence="2">Leaf</tissue>
    </source>
</reference>
<keyword evidence="3" id="KW-1185">Reference proteome</keyword>
<feature type="compositionally biased region" description="Basic and acidic residues" evidence="1">
    <location>
        <begin position="84"/>
        <end position="94"/>
    </location>
</feature>